<dbReference type="GeneID" id="86155314"/>
<proteinExistence type="predicted"/>
<feature type="domain" description="YhcG PDDEXK nuclease" evidence="1">
    <location>
        <begin position="166"/>
        <end position="317"/>
    </location>
</feature>
<comment type="caution">
    <text evidence="3">The sequence shown here is derived from an EMBL/GenBank/DDBJ whole genome shotgun (WGS) entry which is preliminary data.</text>
</comment>
<dbReference type="EMBL" id="CABFKI010000005">
    <property type="protein sequence ID" value="VTU07536.1"/>
    <property type="molecule type" value="Genomic_DNA"/>
</dbReference>
<dbReference type="RefSeq" id="WP_135709745.1">
    <property type="nucleotide sequence ID" value="NZ_CABFKI010000005.1"/>
</dbReference>
<dbReference type="Pfam" id="PF17761">
    <property type="entry name" value="DUF1016_N"/>
    <property type="match status" value="1"/>
</dbReference>
<dbReference type="Gene3D" id="3.40.1350.10">
    <property type="match status" value="1"/>
</dbReference>
<dbReference type="InterPro" id="IPR053148">
    <property type="entry name" value="PD-DEXK-like_domain"/>
</dbReference>
<reference evidence="3 4" key="1">
    <citation type="submission" date="2019-05" db="EMBL/GenBank/DDBJ databases">
        <authorList>
            <consortium name="Pathogen Informatics"/>
        </authorList>
    </citation>
    <scope>NUCLEOTIDE SEQUENCE [LARGE SCALE GENOMIC DNA]</scope>
    <source>
        <strain evidence="3 4">NM319</strain>
    </source>
</reference>
<dbReference type="InterPro" id="IPR011856">
    <property type="entry name" value="tRNA_endonuc-like_dom_sf"/>
</dbReference>
<evidence type="ECO:0000259" key="2">
    <source>
        <dbReference type="Pfam" id="PF17761"/>
    </source>
</evidence>
<dbReference type="PANTHER" id="PTHR30547">
    <property type="entry name" value="UNCHARACTERIZED PROTEIN YHCG-RELATED"/>
    <property type="match status" value="1"/>
</dbReference>
<feature type="domain" description="YhcG N-terminal" evidence="2">
    <location>
        <begin position="15"/>
        <end position="149"/>
    </location>
</feature>
<accession>A0ABY6TK70</accession>
<sequence length="337" mass="39333">MNDLINTDNLFTELSLLIDKAQRHVISYANSSLVALFWHVGQKINNDVLLNERAEYGQKIVSTLSTQLTEKYGRNFSLRNLRRMMQFANEVPSLENDGNIFIKLSWSHIVELLPLKNKDAKRFYANLAFESKLSVRELRRNIETKAFERTQLANFQAKHSPVLPLDTFKEPYLLDFLNLPSGYLERDLELAILQELEQFILELGKGFAFVERQKRMIIDGEDFYLDLLFFHRKLRRLVAIELKVGKFKAQDKGQMELYLNWLNKYERQDGEESPIGLILCAENSKEQVELLQLSQSGILVAEYWTELPPKELLEQQLHKSLIEAKERLAIAKQLNEN</sequence>
<organism evidence="3 4">
    <name type="scientific">Actinobacillus porcinus</name>
    <dbReference type="NCBI Taxonomy" id="51048"/>
    <lineage>
        <taxon>Bacteria</taxon>
        <taxon>Pseudomonadati</taxon>
        <taxon>Pseudomonadota</taxon>
        <taxon>Gammaproteobacteria</taxon>
        <taxon>Pasteurellales</taxon>
        <taxon>Pasteurellaceae</taxon>
        <taxon>Actinobacillus</taxon>
    </lineage>
</organism>
<name>A0ABY6TK70_9PAST</name>
<dbReference type="InterPro" id="IPR009362">
    <property type="entry name" value="YhcG_C"/>
</dbReference>
<evidence type="ECO:0000313" key="4">
    <source>
        <dbReference type="Proteomes" id="UP000308167"/>
    </source>
</evidence>
<dbReference type="PANTHER" id="PTHR30547:SF5">
    <property type="entry name" value="NUCLEASE YHCG-RELATED"/>
    <property type="match status" value="1"/>
</dbReference>
<gene>
    <name evidence="3" type="ORF">SAMEA1410922_00917</name>
</gene>
<protein>
    <submittedName>
        <fullName evidence="3">Uncharacterized conserved protein</fullName>
    </submittedName>
</protein>
<dbReference type="Pfam" id="PF06250">
    <property type="entry name" value="YhcG_C"/>
    <property type="match status" value="1"/>
</dbReference>
<dbReference type="InterPro" id="IPR041527">
    <property type="entry name" value="YhcG_N"/>
</dbReference>
<evidence type="ECO:0000313" key="3">
    <source>
        <dbReference type="EMBL" id="VTU07536.1"/>
    </source>
</evidence>
<keyword evidence="4" id="KW-1185">Reference proteome</keyword>
<evidence type="ECO:0000259" key="1">
    <source>
        <dbReference type="Pfam" id="PF06250"/>
    </source>
</evidence>
<dbReference type="Proteomes" id="UP000308167">
    <property type="component" value="Unassembled WGS sequence"/>
</dbReference>